<evidence type="ECO:0000313" key="8">
    <source>
        <dbReference type="Proteomes" id="UP000294325"/>
    </source>
</evidence>
<reference evidence="7 8" key="1">
    <citation type="submission" date="2019-03" db="EMBL/GenBank/DDBJ databases">
        <title>The genome sequence of Nitrosococcus wardiae strain D1FHST reveals the archetypal metabolic capacity of ammonia-oxidizing Gammaproteobacteria.</title>
        <authorList>
            <person name="Wang L."/>
            <person name="Lim C.K."/>
            <person name="Hanson T.E."/>
            <person name="Dang H."/>
            <person name="Klotz M.G."/>
        </authorList>
    </citation>
    <scope>NUCLEOTIDE SEQUENCE [LARGE SCALE GENOMIC DNA]</scope>
    <source>
        <strain evidence="7 8">D1FHS</strain>
    </source>
</reference>
<feature type="active site" evidence="4">
    <location>
        <position position="49"/>
    </location>
</feature>
<dbReference type="PANTHER" id="PTHR43774">
    <property type="entry name" value="PEPTIDE METHIONINE SULFOXIDE REDUCTASE"/>
    <property type="match status" value="1"/>
</dbReference>
<dbReference type="NCBIfam" id="TIGR00401">
    <property type="entry name" value="msrA"/>
    <property type="match status" value="1"/>
</dbReference>
<evidence type="ECO:0000256" key="3">
    <source>
        <dbReference type="ARBA" id="ARBA00048782"/>
    </source>
</evidence>
<dbReference type="RefSeq" id="WP_134358781.1">
    <property type="nucleotide sequence ID" value="NZ_CP038033.1"/>
</dbReference>
<dbReference type="InterPro" id="IPR036509">
    <property type="entry name" value="Met_Sox_Rdtase_MsrA_sf"/>
</dbReference>
<keyword evidence="5" id="KW-0732">Signal</keyword>
<organism evidence="7 8">
    <name type="scientific">Nitrosococcus wardiae</name>
    <dbReference type="NCBI Taxonomy" id="1814290"/>
    <lineage>
        <taxon>Bacteria</taxon>
        <taxon>Pseudomonadati</taxon>
        <taxon>Pseudomonadota</taxon>
        <taxon>Gammaproteobacteria</taxon>
        <taxon>Chromatiales</taxon>
        <taxon>Chromatiaceae</taxon>
        <taxon>Nitrosococcus</taxon>
    </lineage>
</organism>
<evidence type="ECO:0000313" key="7">
    <source>
        <dbReference type="EMBL" id="QBQ55522.1"/>
    </source>
</evidence>
<dbReference type="KEGG" id="nwr:E3U44_14145"/>
<dbReference type="SUPFAM" id="SSF55068">
    <property type="entry name" value="Peptide methionine sulfoxide reductase"/>
    <property type="match status" value="1"/>
</dbReference>
<dbReference type="OrthoDB" id="4174719at2"/>
<evidence type="ECO:0000256" key="1">
    <source>
        <dbReference type="ARBA" id="ARBA00023002"/>
    </source>
</evidence>
<dbReference type="PANTHER" id="PTHR43774:SF1">
    <property type="entry name" value="PEPTIDE METHIONINE SULFOXIDE REDUCTASE MSRA 2"/>
    <property type="match status" value="1"/>
</dbReference>
<name>A0A4P7C3Y0_9GAMM</name>
<comment type="similarity">
    <text evidence="4">Belongs to the MsrA Met sulfoxide reductase family.</text>
</comment>
<evidence type="ECO:0000256" key="4">
    <source>
        <dbReference type="HAMAP-Rule" id="MF_01401"/>
    </source>
</evidence>
<dbReference type="EMBL" id="CP038033">
    <property type="protein sequence ID" value="QBQ55522.1"/>
    <property type="molecule type" value="Genomic_DNA"/>
</dbReference>
<evidence type="ECO:0000259" key="6">
    <source>
        <dbReference type="Pfam" id="PF01625"/>
    </source>
</evidence>
<proteinExistence type="inferred from homology"/>
<comment type="catalytic activity">
    <reaction evidence="2 4">
        <text>L-methionyl-[protein] + [thioredoxin]-disulfide + H2O = L-methionyl-(S)-S-oxide-[protein] + [thioredoxin]-dithiol</text>
        <dbReference type="Rhea" id="RHEA:14217"/>
        <dbReference type="Rhea" id="RHEA-COMP:10698"/>
        <dbReference type="Rhea" id="RHEA-COMP:10700"/>
        <dbReference type="Rhea" id="RHEA-COMP:12313"/>
        <dbReference type="Rhea" id="RHEA-COMP:12315"/>
        <dbReference type="ChEBI" id="CHEBI:15377"/>
        <dbReference type="ChEBI" id="CHEBI:16044"/>
        <dbReference type="ChEBI" id="CHEBI:29950"/>
        <dbReference type="ChEBI" id="CHEBI:44120"/>
        <dbReference type="ChEBI" id="CHEBI:50058"/>
        <dbReference type="EC" id="1.8.4.11"/>
    </reaction>
</comment>
<protein>
    <recommendedName>
        <fullName evidence="4">Peptide methionine sulfoxide reductase MsrA</fullName>
        <shortName evidence="4">Protein-methionine-S-oxide reductase</shortName>
        <ecNumber evidence="4">1.8.4.11</ecNumber>
    </recommendedName>
    <alternativeName>
        <fullName evidence="4">Peptide-methionine (S)-S-oxide reductase</fullName>
        <shortName evidence="4">Peptide Met(O) reductase</shortName>
    </alternativeName>
</protein>
<dbReference type="InterPro" id="IPR002569">
    <property type="entry name" value="Met_Sox_Rdtase_MsrA_dom"/>
</dbReference>
<evidence type="ECO:0000256" key="5">
    <source>
        <dbReference type="SAM" id="SignalP"/>
    </source>
</evidence>
<dbReference type="EC" id="1.8.4.11" evidence="4"/>
<dbReference type="GO" id="GO:0033744">
    <property type="term" value="F:L-methionine:thioredoxin-disulfide S-oxidoreductase activity"/>
    <property type="evidence" value="ECO:0007669"/>
    <property type="project" value="RHEA"/>
</dbReference>
<comment type="catalytic activity">
    <reaction evidence="3 4">
        <text>[thioredoxin]-disulfide + L-methionine + H2O = L-methionine (S)-S-oxide + [thioredoxin]-dithiol</text>
        <dbReference type="Rhea" id="RHEA:19993"/>
        <dbReference type="Rhea" id="RHEA-COMP:10698"/>
        <dbReference type="Rhea" id="RHEA-COMP:10700"/>
        <dbReference type="ChEBI" id="CHEBI:15377"/>
        <dbReference type="ChEBI" id="CHEBI:29950"/>
        <dbReference type="ChEBI" id="CHEBI:50058"/>
        <dbReference type="ChEBI" id="CHEBI:57844"/>
        <dbReference type="ChEBI" id="CHEBI:58772"/>
        <dbReference type="EC" id="1.8.4.11"/>
    </reaction>
</comment>
<comment type="function">
    <text evidence="4">Has an important function as a repair enzyme for proteins that have been inactivated by oxidation. Catalyzes the reversible oxidation-reduction of methionine sulfoxide in proteins to methionine.</text>
</comment>
<dbReference type="Pfam" id="PF01625">
    <property type="entry name" value="PMSR"/>
    <property type="match status" value="1"/>
</dbReference>
<dbReference type="Proteomes" id="UP000294325">
    <property type="component" value="Chromosome"/>
</dbReference>
<keyword evidence="1 4" id="KW-0560">Oxidoreductase</keyword>
<evidence type="ECO:0000256" key="2">
    <source>
        <dbReference type="ARBA" id="ARBA00047806"/>
    </source>
</evidence>
<feature type="signal peptide" evidence="5">
    <location>
        <begin position="1"/>
        <end position="34"/>
    </location>
</feature>
<feature type="chain" id="PRO_5020346143" description="Peptide methionine sulfoxide reductase MsrA" evidence="5">
    <location>
        <begin position="35"/>
        <end position="213"/>
    </location>
</feature>
<dbReference type="GO" id="GO:0008113">
    <property type="term" value="F:peptide-methionine (S)-S-oxide reductase activity"/>
    <property type="evidence" value="ECO:0007669"/>
    <property type="project" value="UniProtKB-UniRule"/>
</dbReference>
<keyword evidence="8" id="KW-1185">Reference proteome</keyword>
<gene>
    <name evidence="4 7" type="primary">msrA</name>
    <name evidence="7" type="ORF">E3U44_14145</name>
</gene>
<sequence>MIKKNVVKGLGPTSGLLSLVISLLAIANVSTALATDEKNLAKATFAGGCFWCMEPPFDKLEGVISTTSGYMGGQLKNPTYEEVSAGKTGHAEAVQILYNPRKVSYAKLLEVFWHNIDPLTADRQFCDQGNQYRSAIFYHDKAQQRLAEEFKDQLGQSSRFNKPIVTEIKPATTFYAAEDYHQNYYQKNPIRYKLYRFACGRDQRLQELWGESN</sequence>
<feature type="domain" description="Peptide methionine sulphoxide reductase MsrA" evidence="6">
    <location>
        <begin position="42"/>
        <end position="193"/>
    </location>
</feature>
<dbReference type="HAMAP" id="MF_01401">
    <property type="entry name" value="MsrA"/>
    <property type="match status" value="1"/>
</dbReference>
<dbReference type="AlphaFoldDB" id="A0A4P7C3Y0"/>
<dbReference type="Gene3D" id="3.30.1060.10">
    <property type="entry name" value="Peptide methionine sulphoxide reductase MsrA"/>
    <property type="match status" value="1"/>
</dbReference>
<accession>A0A4P7C3Y0</accession>